<evidence type="ECO:0000256" key="4">
    <source>
        <dbReference type="ARBA" id="ARBA00022853"/>
    </source>
</evidence>
<evidence type="ECO:0000256" key="5">
    <source>
        <dbReference type="ARBA" id="ARBA00023015"/>
    </source>
</evidence>
<feature type="domain" description="CBP/p300-type HAT" evidence="10">
    <location>
        <begin position="458"/>
        <end position="792"/>
    </location>
</feature>
<evidence type="ECO:0000256" key="9">
    <source>
        <dbReference type="SAM" id="MobiDB-lite"/>
    </source>
</evidence>
<feature type="compositionally biased region" description="Polar residues" evidence="9">
    <location>
        <begin position="309"/>
        <end position="330"/>
    </location>
</feature>
<evidence type="ECO:0000256" key="3">
    <source>
        <dbReference type="ARBA" id="ARBA00022679"/>
    </source>
</evidence>
<feature type="region of interest" description="Disordered" evidence="9">
    <location>
        <begin position="793"/>
        <end position="814"/>
    </location>
</feature>
<keyword evidence="6" id="KW-0804">Transcription</keyword>
<feature type="compositionally biased region" description="Basic and acidic residues" evidence="9">
    <location>
        <begin position="155"/>
        <end position="167"/>
    </location>
</feature>
<evidence type="ECO:0000313" key="11">
    <source>
        <dbReference type="EMBL" id="EFP04636.1"/>
    </source>
</evidence>
<feature type="compositionally biased region" description="Basic and acidic residues" evidence="9">
    <location>
        <begin position="805"/>
        <end position="814"/>
    </location>
</feature>
<dbReference type="PANTHER" id="PTHR13808:SF1">
    <property type="entry name" value="HISTONE ACETYLTRANSFERASE"/>
    <property type="match status" value="1"/>
</dbReference>
<dbReference type="EC" id="2.3.1.48" evidence="2"/>
<dbReference type="PROSITE" id="PS51727">
    <property type="entry name" value="CBP_P300_HAT"/>
    <property type="match status" value="1"/>
</dbReference>
<dbReference type="EMBL" id="DS268455">
    <property type="protein sequence ID" value="EFP04636.1"/>
    <property type="molecule type" value="Genomic_DNA"/>
</dbReference>
<keyword evidence="7" id="KW-0539">Nucleus</keyword>
<dbReference type="Proteomes" id="UP000008281">
    <property type="component" value="Unassembled WGS sequence"/>
</dbReference>
<dbReference type="GeneID" id="9798583"/>
<dbReference type="PANTHER" id="PTHR13808">
    <property type="entry name" value="CBP/P300-RELATED"/>
    <property type="match status" value="1"/>
</dbReference>
<dbReference type="GO" id="GO:0005634">
    <property type="term" value="C:nucleus"/>
    <property type="evidence" value="ECO:0007669"/>
    <property type="project" value="UniProtKB-SubCell"/>
</dbReference>
<dbReference type="InterPro" id="IPR031162">
    <property type="entry name" value="CBP_P300_HAT"/>
</dbReference>
<evidence type="ECO:0000313" key="12">
    <source>
        <dbReference type="Proteomes" id="UP000008281"/>
    </source>
</evidence>
<dbReference type="GO" id="GO:0045944">
    <property type="term" value="P:positive regulation of transcription by RNA polymerase II"/>
    <property type="evidence" value="ECO:0007669"/>
    <property type="project" value="TreeGrafter"/>
</dbReference>
<organism evidence="12">
    <name type="scientific">Caenorhabditis remanei</name>
    <name type="common">Caenorhabditis vulgaris</name>
    <dbReference type="NCBI Taxonomy" id="31234"/>
    <lineage>
        <taxon>Eukaryota</taxon>
        <taxon>Metazoa</taxon>
        <taxon>Ecdysozoa</taxon>
        <taxon>Nematoda</taxon>
        <taxon>Chromadorea</taxon>
        <taxon>Rhabditida</taxon>
        <taxon>Rhabditina</taxon>
        <taxon>Rhabditomorpha</taxon>
        <taxon>Rhabditoidea</taxon>
        <taxon>Rhabditidae</taxon>
        <taxon>Peloderinae</taxon>
        <taxon>Caenorhabditis</taxon>
    </lineage>
</organism>
<proteinExistence type="predicted"/>
<feature type="compositionally biased region" description="Acidic residues" evidence="9">
    <location>
        <begin position="261"/>
        <end position="275"/>
    </location>
</feature>
<accession>E3MLU6</accession>
<reference evidence="11" key="1">
    <citation type="submission" date="2007-07" db="EMBL/GenBank/DDBJ databases">
        <title>PCAP assembly of the Caenorhabditis remanei genome.</title>
        <authorList>
            <consortium name="The Caenorhabditis remanei Sequencing Consortium"/>
            <person name="Wilson R.K."/>
        </authorList>
    </citation>
    <scope>NUCLEOTIDE SEQUENCE [LARGE SCALE GENOMIC DNA]</scope>
    <source>
        <strain evidence="11">PB4641</strain>
    </source>
</reference>
<feature type="region of interest" description="Disordered" evidence="9">
    <location>
        <begin position="308"/>
        <end position="335"/>
    </location>
</feature>
<evidence type="ECO:0000259" key="10">
    <source>
        <dbReference type="PROSITE" id="PS51727"/>
    </source>
</evidence>
<feature type="compositionally biased region" description="Polar residues" evidence="9">
    <location>
        <begin position="133"/>
        <end position="154"/>
    </location>
</feature>
<feature type="region of interest" description="Disordered" evidence="9">
    <location>
        <begin position="127"/>
        <end position="200"/>
    </location>
</feature>
<dbReference type="OrthoDB" id="899at2759"/>
<evidence type="ECO:0000256" key="7">
    <source>
        <dbReference type="ARBA" id="ARBA00023242"/>
    </source>
</evidence>
<dbReference type="InterPro" id="IPR013178">
    <property type="entry name" value="Histone_AcTrfase_Rtt109/CBP"/>
</dbReference>
<dbReference type="AlphaFoldDB" id="E3MLU6"/>
<dbReference type="SMART" id="SM01250">
    <property type="entry name" value="KAT11"/>
    <property type="match status" value="1"/>
</dbReference>
<evidence type="ECO:0000256" key="6">
    <source>
        <dbReference type="ARBA" id="ARBA00023163"/>
    </source>
</evidence>
<evidence type="ECO:0000256" key="2">
    <source>
        <dbReference type="ARBA" id="ARBA00013184"/>
    </source>
</evidence>
<keyword evidence="12" id="KW-1185">Reference proteome</keyword>
<dbReference type="Pfam" id="PF08214">
    <property type="entry name" value="HAT_KAT11"/>
    <property type="match status" value="1"/>
</dbReference>
<dbReference type="InParanoid" id="E3MLU6"/>
<dbReference type="GO" id="GO:0031490">
    <property type="term" value="F:chromatin DNA binding"/>
    <property type="evidence" value="ECO:0007669"/>
    <property type="project" value="TreeGrafter"/>
</dbReference>
<keyword evidence="4" id="KW-0156">Chromatin regulator</keyword>
<feature type="region of interest" description="Disordered" evidence="9">
    <location>
        <begin position="248"/>
        <end position="296"/>
    </location>
</feature>
<dbReference type="GO" id="GO:0004402">
    <property type="term" value="F:histone acetyltransferase activity"/>
    <property type="evidence" value="ECO:0007669"/>
    <property type="project" value="InterPro"/>
</dbReference>
<dbReference type="STRING" id="31234.E3MLU6"/>
<evidence type="ECO:0000256" key="8">
    <source>
        <dbReference type="ARBA" id="ARBA00048017"/>
    </source>
</evidence>
<keyword evidence="3" id="KW-0808">Transferase</keyword>
<gene>
    <name evidence="11" type="ORF">CRE_31319</name>
</gene>
<dbReference type="eggNOG" id="KOG1778">
    <property type="taxonomic scope" value="Eukaryota"/>
</dbReference>
<sequence>MSSTQPDQGEMSNAEIREQFEATIENTRSTISTFLESNHGVFESKDSFKLADELGPLDGISVRKAAIEMEKDERRAKVAANIPENFEKLNKLHQDIIVKLMESMLQQQSLNRADDATVSTCLAASVAEKSEGSESPSSQANGENSGKLVNTGVSSHEDSNNADDAHLDFTGQHINNQEQDDEHVSEISGTPRYSNEEEEQLIEELEAVEVEMECLEEISEPHSTEQQCSSIQVPHTPYDKWMKTQNTVPVDHSDDTIPSNDENDNDATPEQEPIEENAPTQKGTPIKDHNSERLPQIKMQRFPLKPTIAENSSETVNDNMEGPSTSTATHESAAKAPEEIPRIIVCHCCNGGRARWNSPNLKCDSEKKKSCRIKPNTKYFFRTEDDVQKNLCEKCYNGISARQKALYQPWTNETTDMEELYRCPTCENYFHIACALFLGEDLSKFICRACGTCRPFDFQLLRKLIPTKMAREMERVLNEHVWRNGKEGDDKKNHIYIRVLHCVRQSYTTSDHAPATFSTEFEEKYGEEFQSVNRMICAFQEMDGVDTIFFTMFTQEYERHGKDIKENVAILEFLDSVPFVQPASRKGEIHRTIIASYYWYLSTIGFTRGHIFANAPVQGDDFGLPIHPSDQFYLSQGKLERFYGGALDLGVRNGLIGDFKTFEEKFGNKLADVTDLPFFPEGCWPVKMNWVEWEMARMAKVPTGDARKRKFLELLRPYLKSHKKDNFFIELQSALPPNAPIDWSQEVMMTSSTGNREEFLLFCYQIHLEFRDVQHAMFSSCVLATKWLEDQKKRMAKDEDDESTSEPKAKRSKH</sequence>
<comment type="catalytic activity">
    <reaction evidence="8">
        <text>L-lysyl-[protein] + acetyl-CoA = N(6)-acetyl-L-lysyl-[protein] + CoA + H(+)</text>
        <dbReference type="Rhea" id="RHEA:45948"/>
        <dbReference type="Rhea" id="RHEA-COMP:9752"/>
        <dbReference type="Rhea" id="RHEA-COMP:10731"/>
        <dbReference type="ChEBI" id="CHEBI:15378"/>
        <dbReference type="ChEBI" id="CHEBI:29969"/>
        <dbReference type="ChEBI" id="CHEBI:57287"/>
        <dbReference type="ChEBI" id="CHEBI:57288"/>
        <dbReference type="ChEBI" id="CHEBI:61930"/>
        <dbReference type="EC" id="2.3.1.48"/>
    </reaction>
</comment>
<dbReference type="CTD" id="9798583"/>
<name>E3MLU6_CAERE</name>
<dbReference type="GO" id="GO:0000123">
    <property type="term" value="C:histone acetyltransferase complex"/>
    <property type="evidence" value="ECO:0007669"/>
    <property type="project" value="TreeGrafter"/>
</dbReference>
<protein>
    <recommendedName>
        <fullName evidence="2">histone acetyltransferase</fullName>
        <ecNumber evidence="2">2.3.1.48</ecNumber>
    </recommendedName>
</protein>
<dbReference type="GO" id="GO:0005667">
    <property type="term" value="C:transcription regulator complex"/>
    <property type="evidence" value="ECO:0007669"/>
    <property type="project" value="TreeGrafter"/>
</dbReference>
<dbReference type="HOGENOM" id="CLU_346908_0_0_1"/>
<dbReference type="KEGG" id="crq:GCK72_022945"/>
<dbReference type="RefSeq" id="XP_003102980.2">
    <property type="nucleotide sequence ID" value="XM_003102932.2"/>
</dbReference>
<keyword evidence="5" id="KW-0805">Transcription regulation</keyword>
<dbReference type="GO" id="GO:0003713">
    <property type="term" value="F:transcription coactivator activity"/>
    <property type="evidence" value="ECO:0007669"/>
    <property type="project" value="TreeGrafter"/>
</dbReference>
<comment type="subcellular location">
    <subcellularLocation>
        <location evidence="1">Nucleus</location>
    </subcellularLocation>
</comment>
<evidence type="ECO:0000256" key="1">
    <source>
        <dbReference type="ARBA" id="ARBA00004123"/>
    </source>
</evidence>